<evidence type="ECO:0000313" key="2">
    <source>
        <dbReference type="Proteomes" id="UP001519535"/>
    </source>
</evidence>
<gene>
    <name evidence="1" type="ORF">KIH27_02215</name>
</gene>
<keyword evidence="2" id="KW-1185">Reference proteome</keyword>
<name>A0ABS5RDP2_9MYCO</name>
<sequence>MSWNPRRFADTFRPMRRGDDDPELLWLSDSAIDRILSALRHRGLELTAEPLPADGFILGLGRLVIDERGEVLEKGTAIHAAVVEPVADLAATGGMITQPGAVVPHIPGFQVWLLDRDGGSHISFLLNRDGNPPCSPPDGGRPASSTDAAVYPLLNFFTALIRAAWTLYAEPTEREVTATTAEAVVVGGRQRRDGRRPRSRHRPVEVSVIDIRAPRAAHASTVGGGHHPITHDHRWTVRGHWRRQPFGPGRTQRRRIWIDPFVCGPEDRPIRNPVRVHRI</sequence>
<dbReference type="RefSeq" id="WP_214091288.1">
    <property type="nucleotide sequence ID" value="NZ_JAHCLR010000003.1"/>
</dbReference>
<dbReference type="InterPro" id="IPR058915">
    <property type="entry name" value="AcrVA2-like"/>
</dbReference>
<dbReference type="Proteomes" id="UP001519535">
    <property type="component" value="Unassembled WGS sequence"/>
</dbReference>
<dbReference type="EMBL" id="JAHCLR010000003">
    <property type="protein sequence ID" value="MBS9532400.1"/>
    <property type="molecule type" value="Genomic_DNA"/>
</dbReference>
<comment type="caution">
    <text evidence="1">The sequence shown here is derived from an EMBL/GenBank/DDBJ whole genome shotgun (WGS) entry which is preliminary data.</text>
</comment>
<organism evidence="1 2">
    <name type="scientific">Mycolicibacter acidiphilus</name>
    <dbReference type="NCBI Taxonomy" id="2835306"/>
    <lineage>
        <taxon>Bacteria</taxon>
        <taxon>Bacillati</taxon>
        <taxon>Actinomycetota</taxon>
        <taxon>Actinomycetes</taxon>
        <taxon>Mycobacteriales</taxon>
        <taxon>Mycobacteriaceae</taxon>
        <taxon>Mycolicibacter</taxon>
    </lineage>
</organism>
<proteinExistence type="predicted"/>
<evidence type="ECO:0000313" key="1">
    <source>
        <dbReference type="EMBL" id="MBS9532400.1"/>
    </source>
</evidence>
<reference evidence="1 2" key="1">
    <citation type="submission" date="2021-05" db="EMBL/GenBank/DDBJ databases">
        <title>Mycobacterium acidophilum sp. nov., an extremely acid-tolerant member of the genus Mycobacterium.</title>
        <authorList>
            <person name="Xia J."/>
        </authorList>
    </citation>
    <scope>NUCLEOTIDE SEQUENCE [LARGE SCALE GENOMIC DNA]</scope>
    <source>
        <strain evidence="1 2">M1</strain>
    </source>
</reference>
<accession>A0ABS5RDP2</accession>
<dbReference type="Pfam" id="PF26125">
    <property type="entry name" value="AcrVA2-like"/>
    <property type="match status" value="1"/>
</dbReference>
<protein>
    <submittedName>
        <fullName evidence="1">Uncharacterized protein</fullName>
    </submittedName>
</protein>